<comment type="caution">
    <text evidence="1">The sequence shown here is derived from an EMBL/GenBank/DDBJ whole genome shotgun (WGS) entry which is preliminary data.</text>
</comment>
<reference evidence="1" key="1">
    <citation type="submission" date="2020-08" db="EMBL/GenBank/DDBJ databases">
        <title>Genome sequencing and assembly of the red palm weevil Rhynchophorus ferrugineus.</title>
        <authorList>
            <person name="Dias G.B."/>
            <person name="Bergman C.M."/>
            <person name="Manee M."/>
        </authorList>
    </citation>
    <scope>NUCLEOTIDE SEQUENCE</scope>
    <source>
        <strain evidence="1">AA-2017</strain>
        <tissue evidence="1">Whole larva</tissue>
    </source>
</reference>
<protein>
    <submittedName>
        <fullName evidence="1">Uncharacterized protein</fullName>
    </submittedName>
</protein>
<accession>A0A834MF86</accession>
<feature type="non-terminal residue" evidence="1">
    <location>
        <position position="1"/>
    </location>
</feature>
<evidence type="ECO:0000313" key="1">
    <source>
        <dbReference type="EMBL" id="KAF7277590.1"/>
    </source>
</evidence>
<dbReference type="Proteomes" id="UP000625711">
    <property type="component" value="Unassembled WGS sequence"/>
</dbReference>
<organism evidence="1 2">
    <name type="scientific">Rhynchophorus ferrugineus</name>
    <name type="common">Red palm weevil</name>
    <name type="synonym">Curculio ferrugineus</name>
    <dbReference type="NCBI Taxonomy" id="354439"/>
    <lineage>
        <taxon>Eukaryota</taxon>
        <taxon>Metazoa</taxon>
        <taxon>Ecdysozoa</taxon>
        <taxon>Arthropoda</taxon>
        <taxon>Hexapoda</taxon>
        <taxon>Insecta</taxon>
        <taxon>Pterygota</taxon>
        <taxon>Neoptera</taxon>
        <taxon>Endopterygota</taxon>
        <taxon>Coleoptera</taxon>
        <taxon>Polyphaga</taxon>
        <taxon>Cucujiformia</taxon>
        <taxon>Curculionidae</taxon>
        <taxon>Dryophthorinae</taxon>
        <taxon>Rhynchophorus</taxon>
    </lineage>
</organism>
<name>A0A834MF86_RHYFE</name>
<proteinExistence type="predicted"/>
<dbReference type="AlphaFoldDB" id="A0A834MF86"/>
<evidence type="ECO:0000313" key="2">
    <source>
        <dbReference type="Proteomes" id="UP000625711"/>
    </source>
</evidence>
<keyword evidence="2" id="KW-1185">Reference proteome</keyword>
<dbReference type="EMBL" id="JAACXV010000640">
    <property type="protein sequence ID" value="KAF7277590.1"/>
    <property type="molecule type" value="Genomic_DNA"/>
</dbReference>
<gene>
    <name evidence="1" type="ORF">GWI33_005462</name>
</gene>
<sequence length="40" mass="4876">SKEHDKLSEEEREMGLWFERMTYQVVALVLTWKLECTETE</sequence>